<accession>A0A822Y628</accession>
<dbReference type="Proteomes" id="UP000607653">
    <property type="component" value="Unassembled WGS sequence"/>
</dbReference>
<dbReference type="AlphaFoldDB" id="A0A822Y628"/>
<evidence type="ECO:0000313" key="1">
    <source>
        <dbReference type="EMBL" id="DAD29444.1"/>
    </source>
</evidence>
<sequence>MASILKRSLVSTSFFLSPASLFLSLSLSLSLYFPSLFYHCHCNSLQWWI</sequence>
<name>A0A822Y628_NELNU</name>
<protein>
    <submittedName>
        <fullName evidence="1">Uncharacterized protein</fullName>
    </submittedName>
</protein>
<dbReference type="EMBL" id="DUZY01000002">
    <property type="protein sequence ID" value="DAD29444.1"/>
    <property type="molecule type" value="Genomic_DNA"/>
</dbReference>
<proteinExistence type="predicted"/>
<reference evidence="1 2" key="1">
    <citation type="journal article" date="2020" name="Mol. Biol. Evol.">
        <title>Distinct Expression and Methylation Patterns for Genes with Different Fates following a Single Whole-Genome Duplication in Flowering Plants.</title>
        <authorList>
            <person name="Shi T."/>
            <person name="Rahmani R.S."/>
            <person name="Gugger P.F."/>
            <person name="Wang M."/>
            <person name="Li H."/>
            <person name="Zhang Y."/>
            <person name="Li Z."/>
            <person name="Wang Q."/>
            <person name="Van de Peer Y."/>
            <person name="Marchal K."/>
            <person name="Chen J."/>
        </authorList>
    </citation>
    <scope>NUCLEOTIDE SEQUENCE [LARGE SCALE GENOMIC DNA]</scope>
    <source>
        <tissue evidence="1">Leaf</tissue>
    </source>
</reference>
<keyword evidence="2" id="KW-1185">Reference proteome</keyword>
<gene>
    <name evidence="1" type="ORF">HUJ06_030912</name>
</gene>
<evidence type="ECO:0000313" key="2">
    <source>
        <dbReference type="Proteomes" id="UP000607653"/>
    </source>
</evidence>
<comment type="caution">
    <text evidence="1">The sequence shown here is derived from an EMBL/GenBank/DDBJ whole genome shotgun (WGS) entry which is preliminary data.</text>
</comment>
<organism evidence="1 2">
    <name type="scientific">Nelumbo nucifera</name>
    <name type="common">Sacred lotus</name>
    <dbReference type="NCBI Taxonomy" id="4432"/>
    <lineage>
        <taxon>Eukaryota</taxon>
        <taxon>Viridiplantae</taxon>
        <taxon>Streptophyta</taxon>
        <taxon>Embryophyta</taxon>
        <taxon>Tracheophyta</taxon>
        <taxon>Spermatophyta</taxon>
        <taxon>Magnoliopsida</taxon>
        <taxon>Proteales</taxon>
        <taxon>Nelumbonaceae</taxon>
        <taxon>Nelumbo</taxon>
    </lineage>
</organism>